<keyword evidence="1" id="KW-0732">Signal</keyword>
<gene>
    <name evidence="2" type="ORF">FHS83_000331</name>
</gene>
<feature type="signal peptide" evidence="1">
    <location>
        <begin position="1"/>
        <end position="20"/>
    </location>
</feature>
<evidence type="ECO:0000313" key="3">
    <source>
        <dbReference type="Proteomes" id="UP000570514"/>
    </source>
</evidence>
<dbReference type="EMBL" id="JAASRM010000001">
    <property type="protein sequence ID" value="NIK87013.1"/>
    <property type="molecule type" value="Genomic_DNA"/>
</dbReference>
<dbReference type="Proteomes" id="UP000570514">
    <property type="component" value="Unassembled WGS sequence"/>
</dbReference>
<organism evidence="2 3">
    <name type="scientific">Rhizomicrobium palustre</name>
    <dbReference type="NCBI Taxonomy" id="189966"/>
    <lineage>
        <taxon>Bacteria</taxon>
        <taxon>Pseudomonadati</taxon>
        <taxon>Pseudomonadota</taxon>
        <taxon>Alphaproteobacteria</taxon>
        <taxon>Micropepsales</taxon>
        <taxon>Micropepsaceae</taxon>
        <taxon>Rhizomicrobium</taxon>
    </lineage>
</organism>
<dbReference type="RefSeq" id="WP_167080226.1">
    <property type="nucleotide sequence ID" value="NZ_BAAADC010000001.1"/>
</dbReference>
<reference evidence="2 3" key="1">
    <citation type="submission" date="2020-03" db="EMBL/GenBank/DDBJ databases">
        <title>Genomic Encyclopedia of Type Strains, Phase IV (KMG-IV): sequencing the most valuable type-strain genomes for metagenomic binning, comparative biology and taxonomic classification.</title>
        <authorList>
            <person name="Goeker M."/>
        </authorList>
    </citation>
    <scope>NUCLEOTIDE SEQUENCE [LARGE SCALE GENOMIC DNA]</scope>
    <source>
        <strain evidence="2 3">DSM 19867</strain>
    </source>
</reference>
<accession>A0A846MUH8</accession>
<keyword evidence="3" id="KW-1185">Reference proteome</keyword>
<sequence length="120" mass="13038">MSVMLRATLIAAAVTTAALATPQRDPMASFYGNTLVCLDKGIISHFYYKPDHTFTGKVPSYAMEFKGTWERKADGTICRNFDPPLPTMKNPDCGPMSVSKVGDRVKNADGHGEKLVAGIQ</sequence>
<feature type="chain" id="PRO_5032574014" evidence="1">
    <location>
        <begin position="21"/>
        <end position="120"/>
    </location>
</feature>
<protein>
    <submittedName>
        <fullName evidence="2">Uncharacterized protein</fullName>
    </submittedName>
</protein>
<name>A0A846MUH8_9PROT</name>
<evidence type="ECO:0000256" key="1">
    <source>
        <dbReference type="SAM" id="SignalP"/>
    </source>
</evidence>
<dbReference type="AlphaFoldDB" id="A0A846MUH8"/>
<evidence type="ECO:0000313" key="2">
    <source>
        <dbReference type="EMBL" id="NIK87013.1"/>
    </source>
</evidence>
<comment type="caution">
    <text evidence="2">The sequence shown here is derived from an EMBL/GenBank/DDBJ whole genome shotgun (WGS) entry which is preliminary data.</text>
</comment>
<proteinExistence type="predicted"/>